<protein>
    <submittedName>
        <fullName evidence="2">Uncharacterized protein</fullName>
    </submittedName>
</protein>
<feature type="region of interest" description="Disordered" evidence="1">
    <location>
        <begin position="99"/>
        <end position="125"/>
    </location>
</feature>
<feature type="compositionally biased region" description="Basic and acidic residues" evidence="1">
    <location>
        <begin position="99"/>
        <end position="108"/>
    </location>
</feature>
<keyword evidence="3" id="KW-1185">Reference proteome</keyword>
<sequence>MAAHNEPLRNSLYSIGAASLLPVTHDSSLRAAEIHYRLKAIDGMQATIRELGVRCYSVEEMSNVRQGLLGCARLLSWYAPDKDEYVGLLRGSDALDRSLSQRDPETIDPKMQNFQSPSKPDQVPETQGHQLLDQLQRSTHYLARRCKDDEELRAAVTELGCLVSNFRHFSLQYSSLEDALGTMYAARSWLRFVPNATSRLAARDPLVILVLAHWELLTYIMLTMVSCDVRALSMQERERSVINLLRCLSDASLLQQQPINAVNVRIANQHNKARLKWVAIAELSLQSCGANTTPQPGMVSNEHTC</sequence>
<dbReference type="GeneID" id="62209139"/>
<evidence type="ECO:0000313" key="2">
    <source>
        <dbReference type="EMBL" id="KAF7670950.1"/>
    </source>
</evidence>
<reference evidence="2" key="2">
    <citation type="submission" date="2020-08" db="EMBL/GenBank/DDBJ databases">
        <title>Draft Genome Sequence of Cumin Blight Pathogen Alternaria burnsii.</title>
        <authorList>
            <person name="Feng Z."/>
        </authorList>
    </citation>
    <scope>NUCLEOTIDE SEQUENCE</scope>
    <source>
        <strain evidence="2">CBS107.38</strain>
    </source>
</reference>
<feature type="compositionally biased region" description="Polar residues" evidence="1">
    <location>
        <begin position="112"/>
        <end position="125"/>
    </location>
</feature>
<comment type="caution">
    <text evidence="2">The sequence shown here is derived from an EMBL/GenBank/DDBJ whole genome shotgun (WGS) entry which is preliminary data.</text>
</comment>
<organism evidence="2 3">
    <name type="scientific">Alternaria burnsii</name>
    <dbReference type="NCBI Taxonomy" id="1187904"/>
    <lineage>
        <taxon>Eukaryota</taxon>
        <taxon>Fungi</taxon>
        <taxon>Dikarya</taxon>
        <taxon>Ascomycota</taxon>
        <taxon>Pezizomycotina</taxon>
        <taxon>Dothideomycetes</taxon>
        <taxon>Pleosporomycetidae</taxon>
        <taxon>Pleosporales</taxon>
        <taxon>Pleosporineae</taxon>
        <taxon>Pleosporaceae</taxon>
        <taxon>Alternaria</taxon>
        <taxon>Alternaria sect. Alternaria</taxon>
    </lineage>
</organism>
<dbReference type="RefSeq" id="XP_038781332.1">
    <property type="nucleotide sequence ID" value="XM_038935961.1"/>
</dbReference>
<name>A0A8H7ECI3_9PLEO</name>
<reference evidence="2" key="1">
    <citation type="submission" date="2020-01" db="EMBL/GenBank/DDBJ databases">
        <authorList>
            <person name="Feng Z.H.Z."/>
        </authorList>
    </citation>
    <scope>NUCLEOTIDE SEQUENCE</scope>
    <source>
        <strain evidence="2">CBS107.38</strain>
    </source>
</reference>
<accession>A0A8H7ECI3</accession>
<evidence type="ECO:0000256" key="1">
    <source>
        <dbReference type="SAM" id="MobiDB-lite"/>
    </source>
</evidence>
<evidence type="ECO:0000313" key="3">
    <source>
        <dbReference type="Proteomes" id="UP000596902"/>
    </source>
</evidence>
<dbReference type="AlphaFoldDB" id="A0A8H7ECI3"/>
<dbReference type="EMBL" id="JAAABM010000026">
    <property type="protein sequence ID" value="KAF7670950.1"/>
    <property type="molecule type" value="Genomic_DNA"/>
</dbReference>
<gene>
    <name evidence="2" type="ORF">GT037_010914</name>
</gene>
<dbReference type="Proteomes" id="UP000596902">
    <property type="component" value="Unassembled WGS sequence"/>
</dbReference>
<proteinExistence type="predicted"/>